<sequence>MDCDVNVCTAGGSDKMSKRLTHAGTENDGCSKERGNRLSHANSDSVRRYMRLAIRNGISTSSSLDKSIDRGYDRMVNNPVSLEGNHDMILTVQENKIEFYQMLKKVVRIVCRDDDPSDADDE</sequence>
<dbReference type="EMBL" id="CM046396">
    <property type="protein sequence ID" value="KAI8538394.1"/>
    <property type="molecule type" value="Genomic_DNA"/>
</dbReference>
<dbReference type="Proteomes" id="UP001062846">
    <property type="component" value="Chromosome 9"/>
</dbReference>
<keyword evidence="2" id="KW-1185">Reference proteome</keyword>
<gene>
    <name evidence="1" type="ORF">RHMOL_Rhmol09G0099600</name>
</gene>
<evidence type="ECO:0000313" key="1">
    <source>
        <dbReference type="EMBL" id="KAI8538394.1"/>
    </source>
</evidence>
<proteinExistence type="predicted"/>
<evidence type="ECO:0000313" key="2">
    <source>
        <dbReference type="Proteomes" id="UP001062846"/>
    </source>
</evidence>
<protein>
    <submittedName>
        <fullName evidence="1">Uncharacterized protein</fullName>
    </submittedName>
</protein>
<comment type="caution">
    <text evidence="1">The sequence shown here is derived from an EMBL/GenBank/DDBJ whole genome shotgun (WGS) entry which is preliminary data.</text>
</comment>
<reference evidence="1" key="1">
    <citation type="submission" date="2022-02" db="EMBL/GenBank/DDBJ databases">
        <title>Plant Genome Project.</title>
        <authorList>
            <person name="Zhang R.-G."/>
        </authorList>
    </citation>
    <scope>NUCLEOTIDE SEQUENCE</scope>
    <source>
        <strain evidence="1">AT1</strain>
    </source>
</reference>
<organism evidence="1 2">
    <name type="scientific">Rhododendron molle</name>
    <name type="common">Chinese azalea</name>
    <name type="synonym">Azalea mollis</name>
    <dbReference type="NCBI Taxonomy" id="49168"/>
    <lineage>
        <taxon>Eukaryota</taxon>
        <taxon>Viridiplantae</taxon>
        <taxon>Streptophyta</taxon>
        <taxon>Embryophyta</taxon>
        <taxon>Tracheophyta</taxon>
        <taxon>Spermatophyta</taxon>
        <taxon>Magnoliopsida</taxon>
        <taxon>eudicotyledons</taxon>
        <taxon>Gunneridae</taxon>
        <taxon>Pentapetalae</taxon>
        <taxon>asterids</taxon>
        <taxon>Ericales</taxon>
        <taxon>Ericaceae</taxon>
        <taxon>Ericoideae</taxon>
        <taxon>Rhodoreae</taxon>
        <taxon>Rhododendron</taxon>
    </lineage>
</organism>
<accession>A0ACC0MBX5</accession>
<name>A0ACC0MBX5_RHOML</name>